<dbReference type="InterPro" id="IPR029063">
    <property type="entry name" value="SAM-dependent_MTases_sf"/>
</dbReference>
<evidence type="ECO:0000256" key="2">
    <source>
        <dbReference type="ARBA" id="ARBA00022691"/>
    </source>
</evidence>
<dbReference type="EC" id="2.1.1.137" evidence="4"/>
<evidence type="ECO:0000256" key="3">
    <source>
        <dbReference type="ARBA" id="ARBA00034487"/>
    </source>
</evidence>
<keyword evidence="1" id="KW-0808">Transferase</keyword>
<sequence length="273" mass="29198">MTKLTHDEIRQNVRQRYRQVAVQQVSEPSTTESSCCSPNTAGCCSTPTDFKDISASLGYSGEELNAVPDGANLGLGCGNPQAIAQLTPGEVVLDLGSGGGFDCFLASRQVGESGKVIGVDMTPEMVSRARQNALKGGFANVDFRLGEIENLPVADQTVNVIISNCVINLSPDKEQVFREAYRVLLPGGRLAISDVVTTAELPPEIKNDLEDLYAGCISGASSIPELEKMLVQCGFTNISIQPKDDSKTFIKKWVPGVKLEDYLISAVIQAVKA</sequence>
<dbReference type="PANTHER" id="PTHR43675">
    <property type="entry name" value="ARSENITE METHYLTRANSFERASE"/>
    <property type="match status" value="1"/>
</dbReference>
<dbReference type="SUPFAM" id="SSF53335">
    <property type="entry name" value="S-adenosyl-L-methionine-dependent methyltransferases"/>
    <property type="match status" value="1"/>
</dbReference>
<dbReference type="Pfam" id="PF13847">
    <property type="entry name" value="Methyltransf_31"/>
    <property type="match status" value="1"/>
</dbReference>
<feature type="domain" description="Methyltransferase" evidence="9">
    <location>
        <begin position="87"/>
        <end position="230"/>
    </location>
</feature>
<dbReference type="NCBIfam" id="NF008823">
    <property type="entry name" value="PRK11873.1"/>
    <property type="match status" value="1"/>
</dbReference>
<evidence type="ECO:0000256" key="8">
    <source>
        <dbReference type="ARBA" id="ARBA00048428"/>
    </source>
</evidence>
<dbReference type="InterPro" id="IPR026669">
    <property type="entry name" value="Arsenite_MeTrfase-like"/>
</dbReference>
<comment type="catalytic activity">
    <reaction evidence="8">
        <text>arsenic triglutathione + 3 [thioredoxin]-dithiol + 3 S-adenosyl-L-methionine = trimethylarsine + 3 [thioredoxin]-disulfide + 3 glutathione + 3 S-adenosyl-L-homocysteine + 3 H(+)</text>
        <dbReference type="Rhea" id="RHEA:69432"/>
        <dbReference type="Rhea" id="RHEA-COMP:10698"/>
        <dbReference type="Rhea" id="RHEA-COMP:10700"/>
        <dbReference type="ChEBI" id="CHEBI:15378"/>
        <dbReference type="ChEBI" id="CHEBI:27130"/>
        <dbReference type="ChEBI" id="CHEBI:29950"/>
        <dbReference type="ChEBI" id="CHEBI:50058"/>
        <dbReference type="ChEBI" id="CHEBI:57856"/>
        <dbReference type="ChEBI" id="CHEBI:57925"/>
        <dbReference type="ChEBI" id="CHEBI:59789"/>
        <dbReference type="ChEBI" id="CHEBI:183640"/>
        <dbReference type="EC" id="2.1.1.137"/>
    </reaction>
</comment>
<dbReference type="RefSeq" id="WP_155606074.1">
    <property type="nucleotide sequence ID" value="NZ_JADCNN020000022.1"/>
</dbReference>
<evidence type="ECO:0000259" key="9">
    <source>
        <dbReference type="Pfam" id="PF13847"/>
    </source>
</evidence>
<evidence type="ECO:0000256" key="5">
    <source>
        <dbReference type="ARBA" id="ARBA00034545"/>
    </source>
</evidence>
<gene>
    <name evidence="10" type="ORF">IM700_018810</name>
</gene>
<proteinExistence type="inferred from homology"/>
<evidence type="ECO:0000313" key="11">
    <source>
        <dbReference type="Proteomes" id="UP001516620"/>
    </source>
</evidence>
<evidence type="ECO:0000256" key="1">
    <source>
        <dbReference type="ARBA" id="ARBA00022679"/>
    </source>
</evidence>
<protein>
    <recommendedName>
        <fullName evidence="5">Arsenite methyltransferase</fullName>
        <ecNumber evidence="4">2.1.1.137</ecNumber>
    </recommendedName>
</protein>
<name>A0ABS2HCZ4_9BACL</name>
<dbReference type="PANTHER" id="PTHR43675:SF8">
    <property type="entry name" value="ARSENITE METHYLTRANSFERASE"/>
    <property type="match status" value="1"/>
</dbReference>
<dbReference type="CDD" id="cd02440">
    <property type="entry name" value="AdoMet_MTases"/>
    <property type="match status" value="1"/>
</dbReference>
<comment type="similarity">
    <text evidence="3">Belongs to the methyltransferase superfamily. Arsenite methyltransferase family.</text>
</comment>
<dbReference type="Gene3D" id="3.40.50.150">
    <property type="entry name" value="Vaccinia Virus protein VP39"/>
    <property type="match status" value="1"/>
</dbReference>
<organism evidence="10 11">
    <name type="scientific">Paenibacillus rhizolycopersici</name>
    <dbReference type="NCBI Taxonomy" id="2780073"/>
    <lineage>
        <taxon>Bacteria</taxon>
        <taxon>Bacillati</taxon>
        <taxon>Bacillota</taxon>
        <taxon>Bacilli</taxon>
        <taxon>Bacillales</taxon>
        <taxon>Paenibacillaceae</taxon>
        <taxon>Paenibacillus</taxon>
    </lineage>
</organism>
<reference evidence="10 11" key="1">
    <citation type="submission" date="2021-01" db="EMBL/GenBank/DDBJ databases">
        <title>Paenibacillus sp.nov. isolated from the rhizosphere soil of tomato plant.</title>
        <authorList>
            <person name="Thin K.K."/>
            <person name="Zhang X."/>
            <person name="He S."/>
        </authorList>
    </citation>
    <scope>NUCLEOTIDE SEQUENCE [LARGE SCALE GENOMIC DNA]</scope>
    <source>
        <strain evidence="10 11">DXFW5</strain>
    </source>
</reference>
<comment type="caution">
    <text evidence="10">The sequence shown here is derived from an EMBL/GenBank/DDBJ whole genome shotgun (WGS) entry which is preliminary data.</text>
</comment>
<keyword evidence="2" id="KW-0949">S-adenosyl-L-methionine</keyword>
<dbReference type="GO" id="GO:0008168">
    <property type="term" value="F:methyltransferase activity"/>
    <property type="evidence" value="ECO:0007669"/>
    <property type="project" value="UniProtKB-KW"/>
</dbReference>
<evidence type="ECO:0000256" key="7">
    <source>
        <dbReference type="ARBA" id="ARBA00047943"/>
    </source>
</evidence>
<dbReference type="EMBL" id="JADCNN020000022">
    <property type="protein sequence ID" value="MBM6997716.1"/>
    <property type="molecule type" value="Genomic_DNA"/>
</dbReference>
<comment type="catalytic activity">
    <reaction evidence="6">
        <text>arsenic triglutathione + [thioredoxin]-dithiol + S-adenosyl-L-methionine + 2 H2O = methylarsonous acid + [thioredoxin]-disulfide + 3 glutathione + S-adenosyl-L-homocysteine + H(+)</text>
        <dbReference type="Rhea" id="RHEA:69460"/>
        <dbReference type="Rhea" id="RHEA-COMP:10698"/>
        <dbReference type="Rhea" id="RHEA-COMP:10700"/>
        <dbReference type="ChEBI" id="CHEBI:15377"/>
        <dbReference type="ChEBI" id="CHEBI:15378"/>
        <dbReference type="ChEBI" id="CHEBI:17826"/>
        <dbReference type="ChEBI" id="CHEBI:29950"/>
        <dbReference type="ChEBI" id="CHEBI:50058"/>
        <dbReference type="ChEBI" id="CHEBI:57856"/>
        <dbReference type="ChEBI" id="CHEBI:57925"/>
        <dbReference type="ChEBI" id="CHEBI:59789"/>
        <dbReference type="ChEBI" id="CHEBI:183640"/>
        <dbReference type="EC" id="2.1.1.137"/>
    </reaction>
</comment>
<accession>A0ABS2HCZ4</accession>
<keyword evidence="11" id="KW-1185">Reference proteome</keyword>
<evidence type="ECO:0000256" key="6">
    <source>
        <dbReference type="ARBA" id="ARBA00047941"/>
    </source>
</evidence>
<evidence type="ECO:0000313" key="10">
    <source>
        <dbReference type="EMBL" id="MBM6997716.1"/>
    </source>
</evidence>
<dbReference type="GO" id="GO:0032259">
    <property type="term" value="P:methylation"/>
    <property type="evidence" value="ECO:0007669"/>
    <property type="project" value="UniProtKB-KW"/>
</dbReference>
<keyword evidence="10" id="KW-0489">Methyltransferase</keyword>
<comment type="catalytic activity">
    <reaction evidence="7">
        <text>arsenic triglutathione + 2 [thioredoxin]-dithiol + 2 S-adenosyl-L-methionine + H2O = dimethylarsinous acid + 2 [thioredoxin]-disulfide + 3 glutathione + 2 S-adenosyl-L-homocysteine + 2 H(+)</text>
        <dbReference type="Rhea" id="RHEA:69464"/>
        <dbReference type="Rhea" id="RHEA-COMP:10698"/>
        <dbReference type="Rhea" id="RHEA-COMP:10700"/>
        <dbReference type="ChEBI" id="CHEBI:15377"/>
        <dbReference type="ChEBI" id="CHEBI:15378"/>
        <dbReference type="ChEBI" id="CHEBI:23808"/>
        <dbReference type="ChEBI" id="CHEBI:29950"/>
        <dbReference type="ChEBI" id="CHEBI:50058"/>
        <dbReference type="ChEBI" id="CHEBI:57856"/>
        <dbReference type="ChEBI" id="CHEBI:57925"/>
        <dbReference type="ChEBI" id="CHEBI:59789"/>
        <dbReference type="ChEBI" id="CHEBI:183640"/>
        <dbReference type="EC" id="2.1.1.137"/>
    </reaction>
</comment>
<evidence type="ECO:0000256" key="4">
    <source>
        <dbReference type="ARBA" id="ARBA00034521"/>
    </source>
</evidence>
<dbReference type="InterPro" id="IPR025714">
    <property type="entry name" value="Methyltranfer_dom"/>
</dbReference>
<dbReference type="Proteomes" id="UP001516620">
    <property type="component" value="Unassembled WGS sequence"/>
</dbReference>